<protein>
    <submittedName>
        <fullName evidence="12">Similar to Saccharomyces cerevisiae YGL098W USE1 Essential SNARE protein involved in retrograde traffic from the Golgi to the ER</fullName>
    </submittedName>
</protein>
<keyword evidence="14" id="KW-1185">Reference proteome</keyword>
<keyword evidence="6" id="KW-0931">ER-Golgi transport</keyword>
<comment type="subcellular location">
    <subcellularLocation>
        <location evidence="1">Endoplasmic reticulum membrane</location>
        <topology evidence="1">Single-pass type IV membrane protein</topology>
    </subcellularLocation>
</comment>
<dbReference type="AlphaFoldDB" id="A0A0J9X5Q8"/>
<evidence type="ECO:0000256" key="7">
    <source>
        <dbReference type="ARBA" id="ARBA00022927"/>
    </source>
</evidence>
<evidence type="ECO:0000256" key="6">
    <source>
        <dbReference type="ARBA" id="ARBA00022892"/>
    </source>
</evidence>
<dbReference type="OrthoDB" id="4008582at2759"/>
<dbReference type="GO" id="GO:0005789">
    <property type="term" value="C:endoplasmic reticulum membrane"/>
    <property type="evidence" value="ECO:0007669"/>
    <property type="project" value="UniProtKB-SubCell"/>
</dbReference>
<dbReference type="PANTHER" id="PTHR13050">
    <property type="entry name" value="USE1-LIKE PROTEIN"/>
    <property type="match status" value="1"/>
</dbReference>
<evidence type="ECO:0000256" key="9">
    <source>
        <dbReference type="ARBA" id="ARBA00023136"/>
    </source>
</evidence>
<evidence type="ECO:0000256" key="10">
    <source>
        <dbReference type="SAM" id="MobiDB-lite"/>
    </source>
</evidence>
<dbReference type="STRING" id="1173061.A0A0J9X5Q8"/>
<proteinExistence type="inferred from homology"/>
<dbReference type="EMBL" id="QQZK01000020">
    <property type="protein sequence ID" value="KAF5103581.1"/>
    <property type="molecule type" value="Genomic_DNA"/>
</dbReference>
<keyword evidence="4 11" id="KW-0812">Transmembrane</keyword>
<comment type="similarity">
    <text evidence="2">Belongs to the USE1 family.</text>
</comment>
<dbReference type="PANTHER" id="PTHR13050:SF7">
    <property type="entry name" value="VESICLE TRANSPORT PROTEIN USE1"/>
    <property type="match status" value="1"/>
</dbReference>
<keyword evidence="7" id="KW-0653">Protein transport</keyword>
<name>A0A0J9X5Q8_GEOCN</name>
<keyword evidence="9 11" id="KW-0472">Membrane</keyword>
<dbReference type="GO" id="GO:0005484">
    <property type="term" value="F:SNAP receptor activity"/>
    <property type="evidence" value="ECO:0007669"/>
    <property type="project" value="TreeGrafter"/>
</dbReference>
<accession>A0A0J9X5Q8</accession>
<evidence type="ECO:0000256" key="5">
    <source>
        <dbReference type="ARBA" id="ARBA00022824"/>
    </source>
</evidence>
<evidence type="ECO:0000256" key="3">
    <source>
        <dbReference type="ARBA" id="ARBA00022448"/>
    </source>
</evidence>
<dbReference type="Proteomes" id="UP000242525">
    <property type="component" value="Unassembled WGS sequence"/>
</dbReference>
<evidence type="ECO:0000313" key="14">
    <source>
        <dbReference type="Proteomes" id="UP000242525"/>
    </source>
</evidence>
<dbReference type="GO" id="GO:0015031">
    <property type="term" value="P:protein transport"/>
    <property type="evidence" value="ECO:0007669"/>
    <property type="project" value="UniProtKB-KW"/>
</dbReference>
<reference evidence="13" key="3">
    <citation type="submission" date="2020-01" db="EMBL/GenBank/DDBJ databases">
        <authorList>
            <person name="Perkins V."/>
            <person name="Lessard M.-H."/>
            <person name="Dugat-Bony E."/>
            <person name="Frenette M."/>
            <person name="Labrie S."/>
        </authorList>
    </citation>
    <scope>NUCLEOTIDE SEQUENCE</scope>
    <source>
        <strain evidence="13">LMA-70</strain>
    </source>
</reference>
<dbReference type="Proteomes" id="UP000750522">
    <property type="component" value="Unassembled WGS sequence"/>
</dbReference>
<keyword evidence="3" id="KW-0813">Transport</keyword>
<evidence type="ECO:0000313" key="13">
    <source>
        <dbReference type="EMBL" id="KAF5103581.1"/>
    </source>
</evidence>
<gene>
    <name evidence="12" type="ORF">BN980_GECA03s02529g</name>
    <name evidence="13" type="ORF">DV451_001321</name>
</gene>
<sequence length="240" mass="26085">MTATTTTLEDAQHALYIANLQRALVESVPDDDIFSASQDSVCEDASDPFIIRQELAKLSRNLSQAQATWPASSSAAEGTTENYTEVLGEIGIKLTEKQSVLPPFPPPAPIPVEESSAAERERAAAARQLEEKKELTFDNKMSLQANTQESLSADILSLVTRIKSDAVAFSASLATDKDRLDSAVSAVERAAEGMGKVGERMGLYRRGSNLMGWWFYGGATLFLVLAVVIGMLIVRLFPKW</sequence>
<dbReference type="EMBL" id="CCBN010000003">
    <property type="protein sequence ID" value="CDO52472.1"/>
    <property type="molecule type" value="Genomic_DNA"/>
</dbReference>
<keyword evidence="5" id="KW-0256">Endoplasmic reticulum</keyword>
<evidence type="ECO:0000256" key="4">
    <source>
        <dbReference type="ARBA" id="ARBA00022692"/>
    </source>
</evidence>
<organism evidence="12 14">
    <name type="scientific">Geotrichum candidum</name>
    <name type="common">Oospora lactis</name>
    <name type="synonym">Dipodascus geotrichum</name>
    <dbReference type="NCBI Taxonomy" id="1173061"/>
    <lineage>
        <taxon>Eukaryota</taxon>
        <taxon>Fungi</taxon>
        <taxon>Dikarya</taxon>
        <taxon>Ascomycota</taxon>
        <taxon>Saccharomycotina</taxon>
        <taxon>Dipodascomycetes</taxon>
        <taxon>Dipodascales</taxon>
        <taxon>Dipodascaceae</taxon>
        <taxon>Geotrichum</taxon>
    </lineage>
</organism>
<evidence type="ECO:0000256" key="2">
    <source>
        <dbReference type="ARBA" id="ARBA00007891"/>
    </source>
</evidence>
<evidence type="ECO:0000256" key="8">
    <source>
        <dbReference type="ARBA" id="ARBA00022989"/>
    </source>
</evidence>
<feature type="transmembrane region" description="Helical" evidence="11">
    <location>
        <begin position="213"/>
        <end position="237"/>
    </location>
</feature>
<evidence type="ECO:0000256" key="1">
    <source>
        <dbReference type="ARBA" id="ARBA00004163"/>
    </source>
</evidence>
<evidence type="ECO:0000256" key="11">
    <source>
        <dbReference type="SAM" id="Phobius"/>
    </source>
</evidence>
<comment type="caution">
    <text evidence="12">The sequence shown here is derived from an EMBL/GenBank/DDBJ whole genome shotgun (WGS) entry which is preliminary data.</text>
</comment>
<dbReference type="GO" id="GO:0031201">
    <property type="term" value="C:SNARE complex"/>
    <property type="evidence" value="ECO:0007669"/>
    <property type="project" value="TreeGrafter"/>
</dbReference>
<reference evidence="13" key="2">
    <citation type="journal article" date="2020" name="Front. Microbiol.">
        <title>Phenotypic and Genetic Characterization of the Cheese Ripening Yeast Geotrichum candidum.</title>
        <authorList>
            <person name="Perkins V."/>
            <person name="Vignola S."/>
            <person name="Lessard M.H."/>
            <person name="Plante P.L."/>
            <person name="Corbeil J."/>
            <person name="Dugat-Bony E."/>
            <person name="Frenette M."/>
            <person name="Labrie S."/>
        </authorList>
    </citation>
    <scope>NUCLEOTIDE SEQUENCE</scope>
    <source>
        <strain evidence="13">LMA-70</strain>
    </source>
</reference>
<evidence type="ECO:0000313" key="12">
    <source>
        <dbReference type="EMBL" id="CDO52472.1"/>
    </source>
</evidence>
<keyword evidence="8 11" id="KW-1133">Transmembrane helix</keyword>
<dbReference type="InterPro" id="IPR019150">
    <property type="entry name" value="Vesicle_transport_protein_Use1"/>
</dbReference>
<dbReference type="GO" id="GO:0006890">
    <property type="term" value="P:retrograde vesicle-mediated transport, Golgi to endoplasmic reticulum"/>
    <property type="evidence" value="ECO:0007669"/>
    <property type="project" value="TreeGrafter"/>
</dbReference>
<feature type="region of interest" description="Disordered" evidence="10">
    <location>
        <begin position="101"/>
        <end position="121"/>
    </location>
</feature>
<reference evidence="12 14" key="1">
    <citation type="submission" date="2014-03" db="EMBL/GenBank/DDBJ databases">
        <authorList>
            <person name="Casaregola S."/>
        </authorList>
    </citation>
    <scope>NUCLEOTIDE SEQUENCE [LARGE SCALE GENOMIC DNA]</scope>
    <source>
        <strain evidence="12 14">CLIB 918</strain>
    </source>
</reference>